<reference evidence="3" key="1">
    <citation type="submission" date="2021-04" db="EMBL/GenBank/DDBJ databases">
        <title>Genome sequence of Serratia sp. arafor3.</title>
        <authorList>
            <person name="Besaury L."/>
        </authorList>
    </citation>
    <scope>NUCLEOTIDE SEQUENCE</scope>
    <source>
        <strain evidence="3">Arafor3</strain>
    </source>
</reference>
<keyword evidence="4" id="KW-1185">Reference proteome</keyword>
<dbReference type="EMBL" id="JAGQDC010000021">
    <property type="protein sequence ID" value="MCL1031369.1"/>
    <property type="molecule type" value="Genomic_DNA"/>
</dbReference>
<organism evidence="3 4">
    <name type="scientific">Serratia silvae</name>
    <dbReference type="NCBI Taxonomy" id="2824122"/>
    <lineage>
        <taxon>Bacteria</taxon>
        <taxon>Pseudomonadati</taxon>
        <taxon>Pseudomonadota</taxon>
        <taxon>Gammaproteobacteria</taxon>
        <taxon>Enterobacterales</taxon>
        <taxon>Yersiniaceae</taxon>
        <taxon>Serratia</taxon>
    </lineage>
</organism>
<evidence type="ECO:0000259" key="2">
    <source>
        <dbReference type="Pfam" id="PF18788"/>
    </source>
</evidence>
<gene>
    <name evidence="3" type="ORF">KAJ71_20455</name>
</gene>
<sequence length="211" mass="23058">MAVNLFSSNGKTYHVLDFNNLNEKGLEPLKKAIGKAGTQIVKITPAGTARKKDGIRMRTFGMKVIDEQEVAVQVNDSGDISAISLNKKPVPFTGAKDLDALAKIIASAVSANARVFAKSLARKLARAGKTAVERQKTGLKSNAQRLTEQKERIESAQQKIVAAQTVVNERTSDLQAKRAQAEDLKNKLRAEQAQGRTLKTEYETLKREVEA</sequence>
<evidence type="ECO:0000313" key="3">
    <source>
        <dbReference type="EMBL" id="MCL1031369.1"/>
    </source>
</evidence>
<feature type="domain" description="Defence against restriction A N-terminal" evidence="2">
    <location>
        <begin position="18"/>
        <end position="112"/>
    </location>
</feature>
<protein>
    <recommendedName>
        <fullName evidence="2">Defence against restriction A N-terminal domain-containing protein</fullName>
    </recommendedName>
</protein>
<dbReference type="Pfam" id="PF18788">
    <property type="entry name" value="DarA_N"/>
    <property type="match status" value="1"/>
</dbReference>
<evidence type="ECO:0000256" key="1">
    <source>
        <dbReference type="SAM" id="Coils"/>
    </source>
</evidence>
<comment type="caution">
    <text evidence="3">The sequence shown here is derived from an EMBL/GenBank/DDBJ whole genome shotgun (WGS) entry which is preliminary data.</text>
</comment>
<proteinExistence type="predicted"/>
<accession>A0ABT0KI00</accession>
<evidence type="ECO:0000313" key="4">
    <source>
        <dbReference type="Proteomes" id="UP001165275"/>
    </source>
</evidence>
<dbReference type="RefSeq" id="WP_248947378.1">
    <property type="nucleotide sequence ID" value="NZ_CBCSGY010000016.1"/>
</dbReference>
<keyword evidence="1" id="KW-0175">Coiled coil</keyword>
<feature type="coiled-coil region" evidence="1">
    <location>
        <begin position="129"/>
        <end position="208"/>
    </location>
</feature>
<dbReference type="InterPro" id="IPR041140">
    <property type="entry name" value="DarA_N"/>
</dbReference>
<dbReference type="Proteomes" id="UP001165275">
    <property type="component" value="Unassembled WGS sequence"/>
</dbReference>
<name>A0ABT0KI00_9GAMM</name>